<evidence type="ECO:0000259" key="1">
    <source>
        <dbReference type="Pfam" id="PF13661"/>
    </source>
</evidence>
<name>A0A077F9R7_9PSED</name>
<dbReference type="RefSeq" id="WP_075226481.1">
    <property type="nucleotide sequence ID" value="NZ_CP009048.1"/>
</dbReference>
<dbReference type="Proteomes" id="UP000028931">
    <property type="component" value="Chromosome"/>
</dbReference>
<dbReference type="eggNOG" id="COG3751">
    <property type="taxonomic scope" value="Bacteria"/>
</dbReference>
<reference evidence="2 3" key="1">
    <citation type="submission" date="2014-07" db="EMBL/GenBank/DDBJ databases">
        <authorList>
            <person name="Lee K."/>
            <person name="Lim J.Y."/>
            <person name="Hwang I."/>
        </authorList>
    </citation>
    <scope>NUCLEOTIDE SEQUENCE [LARGE SCALE GENOMIC DNA]</scope>
    <source>
        <strain evidence="2 3">KL28</strain>
    </source>
</reference>
<sequence>MTLLSFLGAKIKDPFHHALQENALSDADSEILLSWLESDAPWNLKIAEFYQQYEFNFKGLELPDSIARIFSKESISGIKEDIEQLFLVELSGKVDISAHKLIKSQSIEIHNDFVPRQETHRVLIQLNRGWVDANGGVLMIFSDSTPGNVSSSFLPLHNTAFAFEISPRSFHAVSTINSGERFTIVLSFFKTEK</sequence>
<accession>A0A077F9R7</accession>
<dbReference type="Pfam" id="PF13661">
    <property type="entry name" value="2OG-FeII_Oxy_4"/>
    <property type="match status" value="1"/>
</dbReference>
<dbReference type="AlphaFoldDB" id="A0A077F9R7"/>
<dbReference type="HOGENOM" id="CLU_1347203_0_0_6"/>
<evidence type="ECO:0000313" key="2">
    <source>
        <dbReference type="EMBL" id="AIL61215.1"/>
    </source>
</evidence>
<dbReference type="KEGG" id="palk:PSAKL28_19940"/>
<dbReference type="NCBIfam" id="NF041706">
    <property type="entry name" value="2OG_matur_YhhC"/>
    <property type="match status" value="1"/>
</dbReference>
<protein>
    <submittedName>
        <fullName evidence="2">Prolyl 4-hydroxylase alpha subunit</fullName>
    </submittedName>
</protein>
<proteinExistence type="predicted"/>
<feature type="domain" description="Prolyl 3,4-dihydroxylase TPA1/OFD1 N-terminal" evidence="1">
    <location>
        <begin position="100"/>
        <end position="184"/>
    </location>
</feature>
<gene>
    <name evidence="2" type="ORF">PSAKL28_19940</name>
</gene>
<organism evidence="2 3">
    <name type="scientific">Pseudomonas alkylphenolica</name>
    <dbReference type="NCBI Taxonomy" id="237609"/>
    <lineage>
        <taxon>Bacteria</taxon>
        <taxon>Pseudomonadati</taxon>
        <taxon>Pseudomonadota</taxon>
        <taxon>Gammaproteobacteria</taxon>
        <taxon>Pseudomonadales</taxon>
        <taxon>Pseudomonadaceae</taxon>
        <taxon>Pseudomonas</taxon>
    </lineage>
</organism>
<evidence type="ECO:0000313" key="3">
    <source>
        <dbReference type="Proteomes" id="UP000028931"/>
    </source>
</evidence>
<dbReference type="InterPro" id="IPR039558">
    <property type="entry name" value="TPA1/OFD1_N"/>
</dbReference>
<dbReference type="OrthoDB" id="8578235at2"/>
<dbReference type="Gene3D" id="2.60.120.620">
    <property type="entry name" value="q2cbj1_9rhob like domain"/>
    <property type="match status" value="1"/>
</dbReference>
<dbReference type="EMBL" id="CP009048">
    <property type="protein sequence ID" value="AIL61215.1"/>
    <property type="molecule type" value="Genomic_DNA"/>
</dbReference>